<keyword evidence="6 12" id="KW-0547">Nucleotide-binding</keyword>
<dbReference type="GO" id="GO:0004674">
    <property type="term" value="F:protein serine/threonine kinase activity"/>
    <property type="evidence" value="ECO:0007669"/>
    <property type="project" value="UniProtKB-KW"/>
</dbReference>
<name>A0A445J2K6_GLYSO</name>
<dbReference type="GO" id="GO:0005886">
    <property type="term" value="C:plasma membrane"/>
    <property type="evidence" value="ECO:0007669"/>
    <property type="project" value="UniProtKB-ARBA"/>
</dbReference>
<dbReference type="PROSITE" id="PS50011">
    <property type="entry name" value="PROTEIN_KINASE_DOM"/>
    <property type="match status" value="1"/>
</dbReference>
<proteinExistence type="predicted"/>
<dbReference type="InterPro" id="IPR011009">
    <property type="entry name" value="Kinase-like_dom_sf"/>
</dbReference>
<dbReference type="InterPro" id="IPR000719">
    <property type="entry name" value="Prot_kinase_dom"/>
</dbReference>
<evidence type="ECO:0000313" key="16">
    <source>
        <dbReference type="EMBL" id="RZB92612.1"/>
    </source>
</evidence>
<dbReference type="Proteomes" id="UP000289340">
    <property type="component" value="Chromosome 9"/>
</dbReference>
<keyword evidence="17" id="KW-1185">Reference proteome</keyword>
<evidence type="ECO:0000256" key="7">
    <source>
        <dbReference type="ARBA" id="ARBA00022777"/>
    </source>
</evidence>
<dbReference type="InterPro" id="IPR017441">
    <property type="entry name" value="Protein_kinase_ATP_BS"/>
</dbReference>
<evidence type="ECO:0000256" key="4">
    <source>
        <dbReference type="ARBA" id="ARBA00022692"/>
    </source>
</evidence>
<dbReference type="SUPFAM" id="SSF56112">
    <property type="entry name" value="Protein kinase-like (PK-like)"/>
    <property type="match status" value="1"/>
</dbReference>
<comment type="caution">
    <text evidence="16">The sequence shown here is derived from an EMBL/GenBank/DDBJ whole genome shotgun (WGS) entry which is preliminary data.</text>
</comment>
<dbReference type="PROSITE" id="PS00107">
    <property type="entry name" value="PROTEIN_KINASE_ATP"/>
    <property type="match status" value="1"/>
</dbReference>
<dbReference type="Pfam" id="PF13947">
    <property type="entry name" value="GUB_WAK_bind"/>
    <property type="match status" value="1"/>
</dbReference>
<gene>
    <name evidence="16" type="ORF">D0Y65_024536</name>
</gene>
<dbReference type="PANTHER" id="PTHR46008:SF20">
    <property type="entry name" value="PROTEIN KINASE DOMAIN-CONTAINING PROTEIN"/>
    <property type="match status" value="1"/>
</dbReference>
<evidence type="ECO:0000256" key="10">
    <source>
        <dbReference type="ARBA" id="ARBA00023136"/>
    </source>
</evidence>
<dbReference type="SMART" id="SM00220">
    <property type="entry name" value="S_TKc"/>
    <property type="match status" value="1"/>
</dbReference>
<keyword evidence="9 14" id="KW-1133">Transmembrane helix</keyword>
<dbReference type="InterPro" id="IPR025287">
    <property type="entry name" value="WAK_GUB"/>
</dbReference>
<evidence type="ECO:0000256" key="1">
    <source>
        <dbReference type="ARBA" id="ARBA00004167"/>
    </source>
</evidence>
<dbReference type="Gene3D" id="1.10.510.10">
    <property type="entry name" value="Transferase(Phosphotransferase) domain 1"/>
    <property type="match status" value="1"/>
</dbReference>
<organism evidence="16 17">
    <name type="scientific">Glycine soja</name>
    <name type="common">Wild soybean</name>
    <dbReference type="NCBI Taxonomy" id="3848"/>
    <lineage>
        <taxon>Eukaryota</taxon>
        <taxon>Viridiplantae</taxon>
        <taxon>Streptophyta</taxon>
        <taxon>Embryophyta</taxon>
        <taxon>Tracheophyta</taxon>
        <taxon>Spermatophyta</taxon>
        <taxon>Magnoliopsida</taxon>
        <taxon>eudicotyledons</taxon>
        <taxon>Gunneridae</taxon>
        <taxon>Pentapetalae</taxon>
        <taxon>rosids</taxon>
        <taxon>fabids</taxon>
        <taxon>Fabales</taxon>
        <taxon>Fabaceae</taxon>
        <taxon>Papilionoideae</taxon>
        <taxon>50 kb inversion clade</taxon>
        <taxon>NPAAA clade</taxon>
        <taxon>indigoferoid/millettioid clade</taxon>
        <taxon>Phaseoleae</taxon>
        <taxon>Glycine</taxon>
        <taxon>Glycine subgen. Soja</taxon>
    </lineage>
</organism>
<comment type="subcellular location">
    <subcellularLocation>
        <location evidence="1">Membrane</location>
        <topology evidence="1">Single-pass membrane protein</topology>
    </subcellularLocation>
</comment>
<dbReference type="EC" id="2.7.11.1" evidence="16"/>
<evidence type="ECO:0000256" key="2">
    <source>
        <dbReference type="ARBA" id="ARBA00022527"/>
    </source>
</evidence>
<evidence type="ECO:0000256" key="14">
    <source>
        <dbReference type="SAM" id="Phobius"/>
    </source>
</evidence>
<evidence type="ECO:0000256" key="11">
    <source>
        <dbReference type="ARBA" id="ARBA00023180"/>
    </source>
</evidence>
<feature type="binding site" evidence="12">
    <location>
        <position position="322"/>
    </location>
    <ligand>
        <name>ATP</name>
        <dbReference type="ChEBI" id="CHEBI:30616"/>
    </ligand>
</feature>
<evidence type="ECO:0000256" key="13">
    <source>
        <dbReference type="SAM" id="MobiDB-lite"/>
    </source>
</evidence>
<sequence length="618" mass="69390">MNILSERLLRALVVRMDIHIHMLLTSISCLFFITLPQSLSQPPSVFNYSACKEWPYNCGTLSGIFYPFWGENRPPHCGGGEAFRLSCHDDITTILIASHNLMVKNIHDTTRTMRVVPTDLDPNVCSLQSKNIYDDIHAKATHFLYPNPSLYSNNICEGFEVIYDVSENCTKCLGSEGECWKEEIDEHDIVSCYFCPDGSHSLRCSPPKRNPRKLRLIIGVVSGVVGALGMGIIGFLCYRRKKNRYAISYIQSRSLSSDPSSKDTEKGVQSFTQSFVPGVPLFLYDELEEATNYFDSSKELGEGGFGTVYFGKLRDGRSVAVKRLYENNFKRVAQFMNEIKILAKLVHPNLVKLYGCTSRHSRELLLVYEYIPNGTVADHLHGQRSKPGKLPWHIRMKIAVETASALNFLHHKDVIHRDVKTNNILLDSDFCVKVADFGLSRLFPDHVTHVSTAPQGTPGYVDPEYHQCYQLTKQSDVYSFGVVLVELISSLPAVDITRHRHEINLSNMAINKIHNQALHELVDPTLGFESDFKVRKMINAVAELAFQCLQSSKEMRPSMEEVVETLKDIQSDGKHKSQPEVMDITSTADDVVLLKDDPPPPSPDSNAVSKSTTPNASG</sequence>
<keyword evidence="16" id="KW-0675">Receptor</keyword>
<evidence type="ECO:0000313" key="17">
    <source>
        <dbReference type="Proteomes" id="UP000289340"/>
    </source>
</evidence>
<keyword evidence="5" id="KW-0732">Signal</keyword>
<feature type="domain" description="Protein kinase" evidence="15">
    <location>
        <begin position="294"/>
        <end position="581"/>
    </location>
</feature>
<protein>
    <submittedName>
        <fullName evidence="16">LEAF RUST 10 DISEASE-RESISTANCE LOCUS RECEPTOR-LIKE PROTEIN KINASE-like 1.2 isoform B</fullName>
        <ecNumber evidence="16">2.7.11.1</ecNumber>
    </submittedName>
</protein>
<dbReference type="InterPro" id="IPR001245">
    <property type="entry name" value="Ser-Thr/Tyr_kinase_cat_dom"/>
</dbReference>
<dbReference type="FunFam" id="1.10.510.10:FF:000161">
    <property type="entry name" value="Wall-associated receptor kinase-like 20"/>
    <property type="match status" value="1"/>
</dbReference>
<evidence type="ECO:0000256" key="12">
    <source>
        <dbReference type="PROSITE-ProRule" id="PRU10141"/>
    </source>
</evidence>
<dbReference type="PANTHER" id="PTHR46008">
    <property type="entry name" value="LEAF RUST 10 DISEASE-RESISTANCE LOCUS RECEPTOR-LIKE PROTEIN KINASE-LIKE 1.4"/>
    <property type="match status" value="1"/>
</dbReference>
<dbReference type="Gramene" id="XM_028326072.1">
    <property type="protein sequence ID" value="XP_028181873.1"/>
    <property type="gene ID" value="LOC114368808"/>
</dbReference>
<feature type="transmembrane region" description="Helical" evidence="14">
    <location>
        <begin position="216"/>
        <end position="238"/>
    </location>
</feature>
<keyword evidence="4 14" id="KW-0812">Transmembrane</keyword>
<dbReference type="AlphaFoldDB" id="A0A445J2K6"/>
<dbReference type="PROSITE" id="PS51257">
    <property type="entry name" value="PROKAR_LIPOPROTEIN"/>
    <property type="match status" value="1"/>
</dbReference>
<dbReference type="EMBL" id="QZWG01000009">
    <property type="protein sequence ID" value="RZB92612.1"/>
    <property type="molecule type" value="Genomic_DNA"/>
</dbReference>
<keyword evidence="8 12" id="KW-0067">ATP-binding</keyword>
<accession>A0A445J2K6</accession>
<keyword evidence="10 14" id="KW-0472">Membrane</keyword>
<evidence type="ECO:0000259" key="15">
    <source>
        <dbReference type="PROSITE" id="PS50011"/>
    </source>
</evidence>
<keyword evidence="3 16" id="KW-0808">Transferase</keyword>
<feature type="region of interest" description="Disordered" evidence="13">
    <location>
        <begin position="570"/>
        <end position="618"/>
    </location>
</feature>
<dbReference type="GO" id="GO:0030247">
    <property type="term" value="F:polysaccharide binding"/>
    <property type="evidence" value="ECO:0007669"/>
    <property type="project" value="InterPro"/>
</dbReference>
<evidence type="ECO:0000256" key="5">
    <source>
        <dbReference type="ARBA" id="ARBA00022729"/>
    </source>
</evidence>
<evidence type="ECO:0000256" key="8">
    <source>
        <dbReference type="ARBA" id="ARBA00022840"/>
    </source>
</evidence>
<dbReference type="PROSITE" id="PS00108">
    <property type="entry name" value="PROTEIN_KINASE_ST"/>
    <property type="match status" value="1"/>
</dbReference>
<reference evidence="16 17" key="1">
    <citation type="submission" date="2018-09" db="EMBL/GenBank/DDBJ databases">
        <title>A high-quality reference genome of wild soybean provides a powerful tool to mine soybean genomes.</title>
        <authorList>
            <person name="Xie M."/>
            <person name="Chung C.Y.L."/>
            <person name="Li M.-W."/>
            <person name="Wong F.-L."/>
            <person name="Chan T.-F."/>
            <person name="Lam H.-M."/>
        </authorList>
    </citation>
    <scope>NUCLEOTIDE SEQUENCE [LARGE SCALE GENOMIC DNA]</scope>
    <source>
        <strain evidence="17">cv. W05</strain>
        <tissue evidence="16">Hypocotyl of etiolated seedlings</tissue>
    </source>
</reference>
<dbReference type="Pfam" id="PF07714">
    <property type="entry name" value="PK_Tyr_Ser-Thr"/>
    <property type="match status" value="1"/>
</dbReference>
<evidence type="ECO:0000256" key="9">
    <source>
        <dbReference type="ARBA" id="ARBA00022989"/>
    </source>
</evidence>
<evidence type="ECO:0000256" key="6">
    <source>
        <dbReference type="ARBA" id="ARBA00022741"/>
    </source>
</evidence>
<evidence type="ECO:0000256" key="3">
    <source>
        <dbReference type="ARBA" id="ARBA00022679"/>
    </source>
</evidence>
<dbReference type="Gene3D" id="3.30.200.20">
    <property type="entry name" value="Phosphorylase Kinase, domain 1"/>
    <property type="match status" value="1"/>
</dbReference>
<keyword evidence="2" id="KW-0723">Serine/threonine-protein kinase</keyword>
<feature type="compositionally biased region" description="Polar residues" evidence="13">
    <location>
        <begin position="606"/>
        <end position="618"/>
    </location>
</feature>
<keyword evidence="7 16" id="KW-0418">Kinase</keyword>
<dbReference type="InterPro" id="IPR008271">
    <property type="entry name" value="Ser/Thr_kinase_AS"/>
</dbReference>
<keyword evidence="11" id="KW-0325">Glycoprotein</keyword>
<dbReference type="GO" id="GO:0005524">
    <property type="term" value="F:ATP binding"/>
    <property type="evidence" value="ECO:0007669"/>
    <property type="project" value="UniProtKB-UniRule"/>
</dbReference>